<organism evidence="1">
    <name type="scientific">Mytilinidion resinicola</name>
    <dbReference type="NCBI Taxonomy" id="574789"/>
    <lineage>
        <taxon>Eukaryota</taxon>
        <taxon>Fungi</taxon>
        <taxon>Dikarya</taxon>
        <taxon>Ascomycota</taxon>
        <taxon>Pezizomycotina</taxon>
        <taxon>Dothideomycetes</taxon>
        <taxon>Pleosporomycetidae</taxon>
        <taxon>Mytilinidiales</taxon>
        <taxon>Mytilinidiaceae</taxon>
        <taxon>Mytilinidion</taxon>
    </lineage>
</organism>
<name>A0A6A6Y6H1_9PEZI</name>
<proteinExistence type="predicted"/>
<reference evidence="3" key="2">
    <citation type="submission" date="2020-04" db="EMBL/GenBank/DDBJ databases">
        <authorList>
            <consortium name="NCBI Genome Project"/>
        </authorList>
    </citation>
    <scope>NUCLEOTIDE SEQUENCE</scope>
    <source>
        <strain evidence="3">CBS 304.34</strain>
    </source>
</reference>
<dbReference type="Proteomes" id="UP000504636">
    <property type="component" value="Unplaced"/>
</dbReference>
<dbReference type="OrthoDB" id="67027at2759"/>
<dbReference type="GO" id="GO:0004525">
    <property type="term" value="F:ribonuclease III activity"/>
    <property type="evidence" value="ECO:0007669"/>
    <property type="project" value="InterPro"/>
</dbReference>
<feature type="non-terminal residue" evidence="1">
    <location>
        <position position="1"/>
    </location>
</feature>
<evidence type="ECO:0000313" key="3">
    <source>
        <dbReference type="RefSeq" id="XP_033571385.1"/>
    </source>
</evidence>
<keyword evidence="2" id="KW-1185">Reference proteome</keyword>
<dbReference type="InterPro" id="IPR036389">
    <property type="entry name" value="RNase_III_sf"/>
</dbReference>
<dbReference type="EMBL" id="MU003713">
    <property type="protein sequence ID" value="KAF2804421.1"/>
    <property type="molecule type" value="Genomic_DNA"/>
</dbReference>
<dbReference type="SUPFAM" id="SSF69065">
    <property type="entry name" value="RNase III domain-like"/>
    <property type="match status" value="1"/>
</dbReference>
<dbReference type="RefSeq" id="XP_033571385.1">
    <property type="nucleotide sequence ID" value="XM_033726829.1"/>
</dbReference>
<dbReference type="GeneID" id="54467722"/>
<protein>
    <submittedName>
        <fullName evidence="1 3">Uncharacterized protein</fullName>
    </submittedName>
</protein>
<reference evidence="1 3" key="1">
    <citation type="journal article" date="2020" name="Stud. Mycol.">
        <title>101 Dothideomycetes genomes: a test case for predicting lifestyles and emergence of pathogens.</title>
        <authorList>
            <person name="Haridas S."/>
            <person name="Albert R."/>
            <person name="Binder M."/>
            <person name="Bloem J."/>
            <person name="Labutti K."/>
            <person name="Salamov A."/>
            <person name="Andreopoulos B."/>
            <person name="Baker S."/>
            <person name="Barry K."/>
            <person name="Bills G."/>
            <person name="Bluhm B."/>
            <person name="Cannon C."/>
            <person name="Castanera R."/>
            <person name="Culley D."/>
            <person name="Daum C."/>
            <person name="Ezra D."/>
            <person name="Gonzalez J."/>
            <person name="Henrissat B."/>
            <person name="Kuo A."/>
            <person name="Liang C."/>
            <person name="Lipzen A."/>
            <person name="Lutzoni F."/>
            <person name="Magnuson J."/>
            <person name="Mondo S."/>
            <person name="Nolan M."/>
            <person name="Ohm R."/>
            <person name="Pangilinan J."/>
            <person name="Park H.-J."/>
            <person name="Ramirez L."/>
            <person name="Alfaro M."/>
            <person name="Sun H."/>
            <person name="Tritt A."/>
            <person name="Yoshinaga Y."/>
            <person name="Zwiers L.-H."/>
            <person name="Turgeon B."/>
            <person name="Goodwin S."/>
            <person name="Spatafora J."/>
            <person name="Crous P."/>
            <person name="Grigoriev I."/>
        </authorList>
    </citation>
    <scope>NUCLEOTIDE SEQUENCE</scope>
    <source>
        <strain evidence="1 3">CBS 304.34</strain>
    </source>
</reference>
<accession>A0A6A6Y6H1</accession>
<dbReference type="GO" id="GO:0006396">
    <property type="term" value="P:RNA processing"/>
    <property type="evidence" value="ECO:0007669"/>
    <property type="project" value="InterPro"/>
</dbReference>
<evidence type="ECO:0000313" key="1">
    <source>
        <dbReference type="EMBL" id="KAF2804421.1"/>
    </source>
</evidence>
<dbReference type="Gene3D" id="1.10.1520.10">
    <property type="entry name" value="Ribonuclease III domain"/>
    <property type="match status" value="1"/>
</dbReference>
<dbReference type="AlphaFoldDB" id="A0A6A6Y6H1"/>
<sequence>NTALLEQAFLAAGAPQSRSDVIGPIKGNKRLALVGDAVLRLCILDECFPTSGDAELGQNLVVDVGTNENLKNVAKE</sequence>
<reference evidence="3" key="3">
    <citation type="submission" date="2025-04" db="UniProtKB">
        <authorList>
            <consortium name="RefSeq"/>
        </authorList>
    </citation>
    <scope>IDENTIFICATION</scope>
    <source>
        <strain evidence="3">CBS 304.34</strain>
    </source>
</reference>
<evidence type="ECO:0000313" key="2">
    <source>
        <dbReference type="Proteomes" id="UP000504636"/>
    </source>
</evidence>
<gene>
    <name evidence="1 3" type="ORF">BDZ99DRAFT_545031</name>
</gene>